<accession>A0A3G5A0L9</accession>
<dbReference type="EMBL" id="MK072247">
    <property type="protein sequence ID" value="AYV80735.1"/>
    <property type="molecule type" value="Genomic_DNA"/>
</dbReference>
<gene>
    <name evidence="1" type="ORF">Harvfovirus5_39</name>
</gene>
<sequence>MNEVIGGSIGSLIYYEMAAATVSRLARVGSRVGSWVQCDSILSIRDYQRWMINQFSHQLTRCGVIHAIVEQSWFVHDHHAFMVELKSFCDQFQVVLERRRLFFQRVASEIARYVWDFHLAIERCVEQTAKKIGKLTLVEKFRLESKIADELKQISKPSISWKIIQVKKPDETIVGHILSVRFPLGEVYLPICDHVEIFQLSREKLTDSRQLNSLITLLLNNTFLQGVRSKEELLPKITSLLDSNLFLTMEEAYGFYQLGYAGKKQRMVSLYEFPFLEVQKRRTELYLEMLSQLPDKMTLREILQALHLDFFTPEDGWELGKRICAIYLWDDYQEKKEMMVNGEPKMVNVYHQCEYPRIVQIISQYHDETRKPNKITCHVYCTTALNPDVAVIVGEYLD</sequence>
<name>A0A3G5A0L9_9VIRU</name>
<proteinExistence type="predicted"/>
<organism evidence="1">
    <name type="scientific">Harvfovirus sp</name>
    <dbReference type="NCBI Taxonomy" id="2487768"/>
    <lineage>
        <taxon>Viruses</taxon>
        <taxon>Varidnaviria</taxon>
        <taxon>Bamfordvirae</taxon>
        <taxon>Nucleocytoviricota</taxon>
        <taxon>Megaviricetes</taxon>
        <taxon>Imitervirales</taxon>
        <taxon>Mimiviridae</taxon>
        <taxon>Klosneuvirinae</taxon>
    </lineage>
</organism>
<evidence type="ECO:0000313" key="1">
    <source>
        <dbReference type="EMBL" id="AYV80735.1"/>
    </source>
</evidence>
<reference evidence="1" key="1">
    <citation type="submission" date="2018-10" db="EMBL/GenBank/DDBJ databases">
        <title>Hidden diversity of soil giant viruses.</title>
        <authorList>
            <person name="Schulz F."/>
            <person name="Alteio L."/>
            <person name="Goudeau D."/>
            <person name="Ryan E.M."/>
            <person name="Malmstrom R.R."/>
            <person name="Blanchard J."/>
            <person name="Woyke T."/>
        </authorList>
    </citation>
    <scope>NUCLEOTIDE SEQUENCE</scope>
    <source>
        <strain evidence="1">HAV1</strain>
    </source>
</reference>
<protein>
    <submittedName>
        <fullName evidence="1">Uncharacterized protein</fullName>
    </submittedName>
</protein>